<dbReference type="SUPFAM" id="SSF55729">
    <property type="entry name" value="Acyl-CoA N-acyltransferases (Nat)"/>
    <property type="match status" value="1"/>
</dbReference>
<dbReference type="InterPro" id="IPR016181">
    <property type="entry name" value="Acyl_CoA_acyltransferase"/>
</dbReference>
<dbReference type="Gene3D" id="3.40.630.30">
    <property type="match status" value="1"/>
</dbReference>
<keyword evidence="3" id="KW-1185">Reference proteome</keyword>
<proteinExistence type="predicted"/>
<protein>
    <submittedName>
        <fullName evidence="2">Ribosomal protein S18 acetylase RimI</fullName>
    </submittedName>
</protein>
<dbReference type="PROSITE" id="PS51186">
    <property type="entry name" value="GNAT"/>
    <property type="match status" value="1"/>
</dbReference>
<dbReference type="GO" id="GO:0016747">
    <property type="term" value="F:acyltransferase activity, transferring groups other than amino-acyl groups"/>
    <property type="evidence" value="ECO:0007669"/>
    <property type="project" value="InterPro"/>
</dbReference>
<organism evidence="2 3">
    <name type="scientific">Micromonospora inositola</name>
    <dbReference type="NCBI Taxonomy" id="47865"/>
    <lineage>
        <taxon>Bacteria</taxon>
        <taxon>Bacillati</taxon>
        <taxon>Actinomycetota</taxon>
        <taxon>Actinomycetes</taxon>
        <taxon>Micromonosporales</taxon>
        <taxon>Micromonosporaceae</taxon>
        <taxon>Micromonospora</taxon>
    </lineage>
</organism>
<dbReference type="AlphaFoldDB" id="A0A1C5JQL4"/>
<dbReference type="Pfam" id="PF00583">
    <property type="entry name" value="Acetyltransf_1"/>
    <property type="match status" value="1"/>
</dbReference>
<evidence type="ECO:0000259" key="1">
    <source>
        <dbReference type="PROSITE" id="PS51186"/>
    </source>
</evidence>
<feature type="domain" description="N-acetyltransferase" evidence="1">
    <location>
        <begin position="87"/>
        <end position="228"/>
    </location>
</feature>
<dbReference type="EMBL" id="LT607754">
    <property type="protein sequence ID" value="SCG72296.1"/>
    <property type="molecule type" value="Genomic_DNA"/>
</dbReference>
<evidence type="ECO:0000313" key="3">
    <source>
        <dbReference type="Proteomes" id="UP000198221"/>
    </source>
</evidence>
<keyword evidence="2" id="KW-0687">Ribonucleoprotein</keyword>
<dbReference type="GO" id="GO:0005840">
    <property type="term" value="C:ribosome"/>
    <property type="evidence" value="ECO:0007669"/>
    <property type="project" value="UniProtKB-KW"/>
</dbReference>
<dbReference type="CDD" id="cd04301">
    <property type="entry name" value="NAT_SF"/>
    <property type="match status" value="1"/>
</dbReference>
<reference evidence="3" key="1">
    <citation type="submission" date="2016-06" db="EMBL/GenBank/DDBJ databases">
        <authorList>
            <person name="Varghese N."/>
            <person name="Submissions Spin"/>
        </authorList>
    </citation>
    <scope>NUCLEOTIDE SEQUENCE [LARGE SCALE GENOMIC DNA]</scope>
    <source>
        <strain evidence="3">DSM 43819</strain>
    </source>
</reference>
<gene>
    <name evidence="2" type="ORF">GA0070613_5053</name>
</gene>
<dbReference type="InterPro" id="IPR000182">
    <property type="entry name" value="GNAT_dom"/>
</dbReference>
<dbReference type="Proteomes" id="UP000198221">
    <property type="component" value="Chromosome I"/>
</dbReference>
<keyword evidence="2" id="KW-0689">Ribosomal protein</keyword>
<sequence length="228" mass="23912">MDGFGIQGLVPVDGESPTQLLVLDDRAFDVLSAVLPLASAGTVRVHEAAGRCAELIRRDRTWTPKAVTAMVCRDLRTVPEPLLPTGLTLRPVCRVPEDPPDGVSLTDAVAAAGRAMPAGEVSTAALVTYLRSLPEGPRLFAAVDDDGVVRGTSGSRTFFSDAYVFFVNTDPGWRRGGVGLSMTAAALRSAVKSGATRASLDASGPGIPLYRRLGFTAVAQITQFSRSG</sequence>
<accession>A0A1C5JQL4</accession>
<evidence type="ECO:0000313" key="2">
    <source>
        <dbReference type="EMBL" id="SCG72296.1"/>
    </source>
</evidence>
<name>A0A1C5JQL4_9ACTN</name>